<feature type="chain" id="PRO_5025562042" description="Reverse transcriptase Ty1/copia-type domain-containing protein" evidence="1">
    <location>
        <begin position="19"/>
        <end position="544"/>
    </location>
</feature>
<accession>A0A699HKE8</accession>
<feature type="domain" description="Reverse transcriptase Ty1/copia-type" evidence="2">
    <location>
        <begin position="465"/>
        <end position="538"/>
    </location>
</feature>
<organism evidence="3">
    <name type="scientific">Tanacetum cinerariifolium</name>
    <name type="common">Dalmatian daisy</name>
    <name type="synonym">Chrysanthemum cinerariifolium</name>
    <dbReference type="NCBI Taxonomy" id="118510"/>
    <lineage>
        <taxon>Eukaryota</taxon>
        <taxon>Viridiplantae</taxon>
        <taxon>Streptophyta</taxon>
        <taxon>Embryophyta</taxon>
        <taxon>Tracheophyta</taxon>
        <taxon>Spermatophyta</taxon>
        <taxon>Magnoliopsida</taxon>
        <taxon>eudicotyledons</taxon>
        <taxon>Gunneridae</taxon>
        <taxon>Pentapetalae</taxon>
        <taxon>asterids</taxon>
        <taxon>campanulids</taxon>
        <taxon>Asterales</taxon>
        <taxon>Asteraceae</taxon>
        <taxon>Asteroideae</taxon>
        <taxon>Anthemideae</taxon>
        <taxon>Anthemidinae</taxon>
        <taxon>Tanacetum</taxon>
    </lineage>
</organism>
<gene>
    <name evidence="3" type="ORF">Tci_404630</name>
</gene>
<dbReference type="PANTHER" id="PTHR34222:SF99">
    <property type="entry name" value="PROTEIN, PUTATIVE-RELATED"/>
    <property type="match status" value="1"/>
</dbReference>
<protein>
    <recommendedName>
        <fullName evidence="2">Reverse transcriptase Ty1/copia-type domain-containing protein</fullName>
    </recommendedName>
</protein>
<dbReference type="Pfam" id="PF07727">
    <property type="entry name" value="RVT_2"/>
    <property type="match status" value="1"/>
</dbReference>
<reference evidence="3" key="1">
    <citation type="journal article" date="2019" name="Sci. Rep.">
        <title>Draft genome of Tanacetum cinerariifolium, the natural source of mosquito coil.</title>
        <authorList>
            <person name="Yamashiro T."/>
            <person name="Shiraishi A."/>
            <person name="Satake H."/>
            <person name="Nakayama K."/>
        </authorList>
    </citation>
    <scope>NUCLEOTIDE SEQUENCE</scope>
</reference>
<evidence type="ECO:0000256" key="1">
    <source>
        <dbReference type="SAM" id="SignalP"/>
    </source>
</evidence>
<dbReference type="EMBL" id="BKCJ010169356">
    <property type="protein sequence ID" value="GEY32656.1"/>
    <property type="molecule type" value="Genomic_DNA"/>
</dbReference>
<keyword evidence="1" id="KW-0732">Signal</keyword>
<dbReference type="InterPro" id="IPR013103">
    <property type="entry name" value="RVT_2"/>
</dbReference>
<dbReference type="AlphaFoldDB" id="A0A699HKE8"/>
<evidence type="ECO:0000313" key="3">
    <source>
        <dbReference type="EMBL" id="GEY32656.1"/>
    </source>
</evidence>
<feature type="signal peptide" evidence="1">
    <location>
        <begin position="1"/>
        <end position="18"/>
    </location>
</feature>
<comment type="caution">
    <text evidence="3">The sequence shown here is derived from an EMBL/GenBank/DDBJ whole genome shotgun (WGS) entry which is preliminary data.</text>
</comment>
<evidence type="ECO:0000259" key="2">
    <source>
        <dbReference type="Pfam" id="PF07727"/>
    </source>
</evidence>
<sequence length="544" mass="61897">MAVLGVAILFATFFVCLGVDSPGFIKSPPCLPDLTSQENFSVLGSMQLGKYTKWFNDVLSPKISTKCEDILNLLSKTHGCKGNPLHLYPNDSKCNVVVLNWLLSSSSQDVYLGHVFYDNAQTVWKKLKETYDRIDDVHLGHVFFDNAQTVWKELEETYDRINGSIMFNMLQKINSFKRGGLPIFEYYYKLNSLWREFDILTKLPDCVCEARAELGDHGKLIKLMQFLMGLDDVYQPIRSGLLTREVLLEVKDAFVIVAKEESHRGIPNNGNTSNNNRGNYNNLLCKNCGLKGHTNERCFEIIGYPPGLKRNSNQKVNRTFYNNKGNNADLKRNSVGPMTLKSLLDLKNETVSRTSSESAGLYLFDVDCDKIAVSNENFTNKTHIRPNHDEEDSPSRDCRVHQLVNGSETERPGHDGDNSTIHDRVHQPVLVFQNSLPSNTKEGDPRMSQRASKLPAKLNEYVLDTKDITDLPLNRIPIGCKWVYRIEYKSNGEVERYKARLVAKSFGQKEETDYEETFSPVVKMTTVRCLINLAVQKDQNKLRI</sequence>
<name>A0A699HKE8_TANCI</name>
<dbReference type="PANTHER" id="PTHR34222">
    <property type="entry name" value="GAG_PRE-INTEGRS DOMAIN-CONTAINING PROTEIN"/>
    <property type="match status" value="1"/>
</dbReference>
<proteinExistence type="predicted"/>